<proteinExistence type="predicted"/>
<dbReference type="EMBL" id="KN832018">
    <property type="protein sequence ID" value="KIN98230.1"/>
    <property type="molecule type" value="Genomic_DNA"/>
</dbReference>
<dbReference type="HOGENOM" id="CLU_2307196_0_0_1"/>
<sequence>MQNNSGTAERTKTFLGSLERSRRVISCPQNARDLAEKRARYTLNTRGTPVLPGGGLCLLWFRRRHALRELYPCMRGAVYNTRRRQVCCWSAFCEGLEPGG</sequence>
<accession>A0A0C3NRT5</accession>
<reference evidence="2" key="2">
    <citation type="submission" date="2015-01" db="EMBL/GenBank/DDBJ databases">
        <title>Evolutionary Origins and Diversification of the Mycorrhizal Mutualists.</title>
        <authorList>
            <consortium name="DOE Joint Genome Institute"/>
            <consortium name="Mycorrhizal Genomics Consortium"/>
            <person name="Kohler A."/>
            <person name="Kuo A."/>
            <person name="Nagy L.G."/>
            <person name="Floudas D."/>
            <person name="Copeland A."/>
            <person name="Barry K.W."/>
            <person name="Cichocki N."/>
            <person name="Veneault-Fourrey C."/>
            <person name="LaButti K."/>
            <person name="Lindquist E.A."/>
            <person name="Lipzen A."/>
            <person name="Lundell T."/>
            <person name="Morin E."/>
            <person name="Murat C."/>
            <person name="Riley R."/>
            <person name="Ohm R."/>
            <person name="Sun H."/>
            <person name="Tunlid A."/>
            <person name="Henrissat B."/>
            <person name="Grigoriev I.V."/>
            <person name="Hibbett D.S."/>
            <person name="Martin F."/>
        </authorList>
    </citation>
    <scope>NUCLEOTIDE SEQUENCE [LARGE SCALE GENOMIC DNA]</scope>
    <source>
        <strain evidence="2">Marx 270</strain>
    </source>
</reference>
<name>A0A0C3NRT5_PISTI</name>
<evidence type="ECO:0000313" key="1">
    <source>
        <dbReference type="EMBL" id="KIN98230.1"/>
    </source>
</evidence>
<dbReference type="InParanoid" id="A0A0C3NRT5"/>
<dbReference type="AlphaFoldDB" id="A0A0C3NRT5"/>
<organism evidence="1 2">
    <name type="scientific">Pisolithus tinctorius Marx 270</name>
    <dbReference type="NCBI Taxonomy" id="870435"/>
    <lineage>
        <taxon>Eukaryota</taxon>
        <taxon>Fungi</taxon>
        <taxon>Dikarya</taxon>
        <taxon>Basidiomycota</taxon>
        <taxon>Agaricomycotina</taxon>
        <taxon>Agaricomycetes</taxon>
        <taxon>Agaricomycetidae</taxon>
        <taxon>Boletales</taxon>
        <taxon>Sclerodermatineae</taxon>
        <taxon>Pisolithaceae</taxon>
        <taxon>Pisolithus</taxon>
    </lineage>
</organism>
<protein>
    <submittedName>
        <fullName evidence="1">Uncharacterized protein</fullName>
    </submittedName>
</protein>
<keyword evidence="2" id="KW-1185">Reference proteome</keyword>
<reference evidence="1 2" key="1">
    <citation type="submission" date="2014-04" db="EMBL/GenBank/DDBJ databases">
        <authorList>
            <consortium name="DOE Joint Genome Institute"/>
            <person name="Kuo A."/>
            <person name="Kohler A."/>
            <person name="Costa M.D."/>
            <person name="Nagy L.G."/>
            <person name="Floudas D."/>
            <person name="Copeland A."/>
            <person name="Barry K.W."/>
            <person name="Cichocki N."/>
            <person name="Veneault-Fourrey C."/>
            <person name="LaButti K."/>
            <person name="Lindquist E.A."/>
            <person name="Lipzen A."/>
            <person name="Lundell T."/>
            <person name="Morin E."/>
            <person name="Murat C."/>
            <person name="Sun H."/>
            <person name="Tunlid A."/>
            <person name="Henrissat B."/>
            <person name="Grigoriev I.V."/>
            <person name="Hibbett D.S."/>
            <person name="Martin F."/>
            <person name="Nordberg H.P."/>
            <person name="Cantor M.N."/>
            <person name="Hua S.X."/>
        </authorList>
    </citation>
    <scope>NUCLEOTIDE SEQUENCE [LARGE SCALE GENOMIC DNA]</scope>
    <source>
        <strain evidence="1 2">Marx 270</strain>
    </source>
</reference>
<gene>
    <name evidence="1" type="ORF">M404DRAFT_860174</name>
</gene>
<evidence type="ECO:0000313" key="2">
    <source>
        <dbReference type="Proteomes" id="UP000054217"/>
    </source>
</evidence>
<dbReference type="Proteomes" id="UP000054217">
    <property type="component" value="Unassembled WGS sequence"/>
</dbReference>